<organism evidence="1 2">
    <name type="scientific">Culter alburnus</name>
    <name type="common">Topmouth culter</name>
    <dbReference type="NCBI Taxonomy" id="194366"/>
    <lineage>
        <taxon>Eukaryota</taxon>
        <taxon>Metazoa</taxon>
        <taxon>Chordata</taxon>
        <taxon>Craniata</taxon>
        <taxon>Vertebrata</taxon>
        <taxon>Euteleostomi</taxon>
        <taxon>Actinopterygii</taxon>
        <taxon>Neopterygii</taxon>
        <taxon>Teleostei</taxon>
        <taxon>Ostariophysi</taxon>
        <taxon>Cypriniformes</taxon>
        <taxon>Xenocyprididae</taxon>
        <taxon>Xenocypridinae</taxon>
        <taxon>Culter</taxon>
    </lineage>
</organism>
<comment type="caution">
    <text evidence="1">The sequence shown here is derived from an EMBL/GenBank/DDBJ whole genome shotgun (WGS) entry which is preliminary data.</text>
</comment>
<name>A0AAW2B8A1_CULAL</name>
<keyword evidence="2" id="KW-1185">Reference proteome</keyword>
<sequence>MNPRIQALESGSTSKSSVNLLFSSENSLPATGRLPQQQNDDVKLVTIPRRTMGSAVPVSTGSPFFLLAAAISHQLRSQIITEMSYAKYIRLVESIWTHI</sequence>
<reference evidence="1 2" key="1">
    <citation type="submission" date="2024-05" db="EMBL/GenBank/DDBJ databases">
        <title>A high-quality chromosomal-level genome assembly of Topmouth culter (Culter alburnus).</title>
        <authorList>
            <person name="Zhao H."/>
        </authorList>
    </citation>
    <scope>NUCLEOTIDE SEQUENCE [LARGE SCALE GENOMIC DNA]</scope>
    <source>
        <strain evidence="1">CATC2023</strain>
        <tissue evidence="1">Muscle</tissue>
    </source>
</reference>
<evidence type="ECO:0000313" key="2">
    <source>
        <dbReference type="Proteomes" id="UP001479290"/>
    </source>
</evidence>
<dbReference type="AlphaFoldDB" id="A0AAW2B8A1"/>
<dbReference type="Proteomes" id="UP001479290">
    <property type="component" value="Unassembled WGS sequence"/>
</dbReference>
<dbReference type="EMBL" id="JAWDJR010000001">
    <property type="protein sequence ID" value="KAK9980989.1"/>
    <property type="molecule type" value="Genomic_DNA"/>
</dbReference>
<proteinExistence type="predicted"/>
<evidence type="ECO:0000313" key="1">
    <source>
        <dbReference type="EMBL" id="KAK9980989.1"/>
    </source>
</evidence>
<protein>
    <submittedName>
        <fullName evidence="1">Uncharacterized protein</fullName>
    </submittedName>
</protein>
<gene>
    <name evidence="1" type="ORF">ABG768_000563</name>
</gene>
<accession>A0AAW2B8A1</accession>